<proteinExistence type="predicted"/>
<accession>A0A1I3J151</accession>
<dbReference type="EMBL" id="FORA01000001">
    <property type="protein sequence ID" value="SFI54001.1"/>
    <property type="molecule type" value="Genomic_DNA"/>
</dbReference>
<reference evidence="1 2" key="1">
    <citation type="submission" date="2016-10" db="EMBL/GenBank/DDBJ databases">
        <authorList>
            <person name="de Groot N.N."/>
        </authorList>
    </citation>
    <scope>NUCLEOTIDE SEQUENCE [LARGE SCALE GENOMIC DNA]</scope>
    <source>
        <strain evidence="1 2">DSM 19073</strain>
    </source>
</reference>
<dbReference type="RefSeq" id="WP_092777969.1">
    <property type="nucleotide sequence ID" value="NZ_FORA01000001.1"/>
</dbReference>
<evidence type="ECO:0000313" key="1">
    <source>
        <dbReference type="EMBL" id="SFI54001.1"/>
    </source>
</evidence>
<dbReference type="STRING" id="390807.SAMN04488095_1173"/>
<evidence type="ECO:0000313" key="2">
    <source>
        <dbReference type="Proteomes" id="UP000199110"/>
    </source>
</evidence>
<keyword evidence="2" id="KW-1185">Reference proteome</keyword>
<dbReference type="Proteomes" id="UP000199110">
    <property type="component" value="Unassembled WGS sequence"/>
</dbReference>
<sequence length="109" mass="11604">MPAKRTRTEAVRPETIAAIKAHFGTVARAYEALAMQDTVSQPEFYRVMQGGECAPAVAADIALAWGMRAVSPERLGAAVEAFKRKLGTNPSDAEAASAMRAWLQKQGAG</sequence>
<gene>
    <name evidence="1" type="ORF">SAMN04488095_1173</name>
</gene>
<protein>
    <submittedName>
        <fullName evidence="1">Uncharacterized protein</fullName>
    </submittedName>
</protein>
<dbReference type="AlphaFoldDB" id="A0A1I3J151"/>
<organism evidence="1 2">
    <name type="scientific">Jannaschia pohangensis</name>
    <dbReference type="NCBI Taxonomy" id="390807"/>
    <lineage>
        <taxon>Bacteria</taxon>
        <taxon>Pseudomonadati</taxon>
        <taxon>Pseudomonadota</taxon>
        <taxon>Alphaproteobacteria</taxon>
        <taxon>Rhodobacterales</taxon>
        <taxon>Roseobacteraceae</taxon>
        <taxon>Jannaschia</taxon>
    </lineage>
</organism>
<name>A0A1I3J151_9RHOB</name>